<proteinExistence type="predicted"/>
<evidence type="ECO:0000313" key="3">
    <source>
        <dbReference type="EMBL" id="OOK68786.1"/>
    </source>
</evidence>
<dbReference type="RefSeq" id="WP_418303075.1">
    <property type="nucleotide sequence ID" value="NZ_CP019886.1"/>
</dbReference>
<dbReference type="InterPro" id="IPR043641">
    <property type="entry name" value="PPE-PPW_C"/>
</dbReference>
<evidence type="ECO:0000256" key="1">
    <source>
        <dbReference type="SAM" id="MobiDB-lite"/>
    </source>
</evidence>
<gene>
    <name evidence="3" type="ORF">BZL30_6965</name>
</gene>
<dbReference type="Proteomes" id="UP000189229">
    <property type="component" value="Unassembled WGS sequence"/>
</dbReference>
<comment type="caution">
    <text evidence="3">The sequence shown here is derived from an EMBL/GenBank/DDBJ whole genome shotgun (WGS) entry which is preliminary data.</text>
</comment>
<feature type="domain" description="PPE-PPW subfamily C-terminal" evidence="2">
    <location>
        <begin position="3"/>
        <end position="28"/>
    </location>
</feature>
<protein>
    <submittedName>
        <fullName evidence="3">PPE family protein</fullName>
    </submittedName>
</protein>
<sequence length="48" mass="4848">MLHAVGLTALAGDEFGGGPRMPMVPSSWDGLQEGVPKGGADASHLDSK</sequence>
<evidence type="ECO:0000259" key="2">
    <source>
        <dbReference type="Pfam" id="PF18878"/>
    </source>
</evidence>
<dbReference type="EMBL" id="MVBM01000007">
    <property type="protein sequence ID" value="OOK68786.1"/>
    <property type="molecule type" value="Genomic_DNA"/>
</dbReference>
<dbReference type="Pfam" id="PF18878">
    <property type="entry name" value="PPE-PPW"/>
    <property type="match status" value="1"/>
</dbReference>
<accession>A0A1V3WQQ3</accession>
<dbReference type="AlphaFoldDB" id="A0A1V3WQQ3"/>
<organism evidence="3 4">
    <name type="scientific">Mycobacterium kansasii</name>
    <dbReference type="NCBI Taxonomy" id="1768"/>
    <lineage>
        <taxon>Bacteria</taxon>
        <taxon>Bacillati</taxon>
        <taxon>Actinomycetota</taxon>
        <taxon>Actinomycetes</taxon>
        <taxon>Mycobacteriales</taxon>
        <taxon>Mycobacteriaceae</taxon>
        <taxon>Mycobacterium</taxon>
    </lineage>
</organism>
<evidence type="ECO:0000313" key="4">
    <source>
        <dbReference type="Proteomes" id="UP000189229"/>
    </source>
</evidence>
<feature type="region of interest" description="Disordered" evidence="1">
    <location>
        <begin position="11"/>
        <end position="48"/>
    </location>
</feature>
<name>A0A1V3WQQ3_MYCKA</name>
<reference evidence="3 4" key="1">
    <citation type="submission" date="2017-02" db="EMBL/GenBank/DDBJ databases">
        <title>Complete genome sequences of Mycobacterium kansasii strains isolated from rhesus macaques.</title>
        <authorList>
            <person name="Panda A."/>
            <person name="Nagaraj S."/>
            <person name="Zhao X."/>
            <person name="Tettelin H."/>
            <person name="Detolla L.J."/>
        </authorList>
    </citation>
    <scope>NUCLEOTIDE SEQUENCE [LARGE SCALE GENOMIC DNA]</scope>
    <source>
        <strain evidence="3 4">11-3813</strain>
    </source>
</reference>